<dbReference type="InterPro" id="IPR014710">
    <property type="entry name" value="RmlC-like_jellyroll"/>
</dbReference>
<sequence length="249" mass="28586">MSKTLHLKNSSLEREEIRHELFSNGALATLPKEAIEELAQGAKLEHYKIPTLLNAAHQPVEMMRLVVNGHVELLGRNIDGDEVCIAALGAGSWITWLGCFDDTPSHYDFYTSTNTTVISLPTKHMRNVANRYPELYQIAIRAISYRFRLLMEWTTDSAMLKNEYRVAKLLLLLSKLNASHGEICPIFYTQDKLAHLLRYTRQTVNRSLKLLAKKRLIQLGYKRIDIVDSDRMEDFINSGDLHSEKELEE</sequence>
<keyword evidence="7" id="KW-1185">Reference proteome</keyword>
<dbReference type="Proteomes" id="UP000071641">
    <property type="component" value="Unassembled WGS sequence"/>
</dbReference>
<keyword evidence="2" id="KW-0238">DNA-binding</keyword>
<keyword evidence="3" id="KW-0804">Transcription</keyword>
<dbReference type="InterPro" id="IPR012318">
    <property type="entry name" value="HTH_CRP"/>
</dbReference>
<evidence type="ECO:0000259" key="5">
    <source>
        <dbReference type="Pfam" id="PF13545"/>
    </source>
</evidence>
<evidence type="ECO:0000256" key="2">
    <source>
        <dbReference type="ARBA" id="ARBA00023125"/>
    </source>
</evidence>
<dbReference type="AlphaFoldDB" id="A0A128F3T9"/>
<evidence type="ECO:0000256" key="3">
    <source>
        <dbReference type="ARBA" id="ARBA00023163"/>
    </source>
</evidence>
<keyword evidence="1" id="KW-0805">Transcription regulation</keyword>
<dbReference type="GO" id="GO:0006355">
    <property type="term" value="P:regulation of DNA-templated transcription"/>
    <property type="evidence" value="ECO:0007669"/>
    <property type="project" value="InterPro"/>
</dbReference>
<organism evidence="6 7">
    <name type="scientific">Grimontia celer</name>
    <dbReference type="NCBI Taxonomy" id="1796497"/>
    <lineage>
        <taxon>Bacteria</taxon>
        <taxon>Pseudomonadati</taxon>
        <taxon>Pseudomonadota</taxon>
        <taxon>Gammaproteobacteria</taxon>
        <taxon>Vibrionales</taxon>
        <taxon>Vibrionaceae</taxon>
        <taxon>Grimontia</taxon>
    </lineage>
</organism>
<dbReference type="InterPro" id="IPR000595">
    <property type="entry name" value="cNMP-bd_dom"/>
</dbReference>
<proteinExistence type="predicted"/>
<dbReference type="Pfam" id="PF00027">
    <property type="entry name" value="cNMP_binding"/>
    <property type="match status" value="1"/>
</dbReference>
<keyword evidence="6" id="KW-0675">Receptor</keyword>
<dbReference type="GO" id="GO:0003677">
    <property type="term" value="F:DNA binding"/>
    <property type="evidence" value="ECO:0007669"/>
    <property type="project" value="UniProtKB-KW"/>
</dbReference>
<dbReference type="Gene3D" id="2.60.120.10">
    <property type="entry name" value="Jelly Rolls"/>
    <property type="match status" value="1"/>
</dbReference>
<dbReference type="OrthoDB" id="5900258at2"/>
<feature type="domain" description="Cyclic nucleotide-binding" evidence="4">
    <location>
        <begin position="56"/>
        <end position="132"/>
    </location>
</feature>
<feature type="domain" description="HTH crp-type" evidence="5">
    <location>
        <begin position="165"/>
        <end position="234"/>
    </location>
</feature>
<dbReference type="Pfam" id="PF13545">
    <property type="entry name" value="HTH_Crp_2"/>
    <property type="match status" value="1"/>
</dbReference>
<evidence type="ECO:0000313" key="6">
    <source>
        <dbReference type="EMBL" id="CZF81447.1"/>
    </source>
</evidence>
<evidence type="ECO:0000259" key="4">
    <source>
        <dbReference type="Pfam" id="PF00027"/>
    </source>
</evidence>
<reference evidence="7" key="1">
    <citation type="submission" date="2016-02" db="EMBL/GenBank/DDBJ databases">
        <authorList>
            <person name="Rodrigo-Torres Lidia"/>
            <person name="Arahal R.David."/>
        </authorList>
    </citation>
    <scope>NUCLEOTIDE SEQUENCE [LARGE SCALE GENOMIC DNA]</scope>
    <source>
        <strain evidence="7">CECT 9029</strain>
    </source>
</reference>
<protein>
    <submittedName>
        <fullName evidence="6">cAMP receptor protein</fullName>
    </submittedName>
</protein>
<dbReference type="SUPFAM" id="SSF46785">
    <property type="entry name" value="Winged helix' DNA-binding domain"/>
    <property type="match status" value="1"/>
</dbReference>
<evidence type="ECO:0000256" key="1">
    <source>
        <dbReference type="ARBA" id="ARBA00023015"/>
    </source>
</evidence>
<gene>
    <name evidence="6" type="primary">crp_1</name>
    <name evidence="6" type="ORF">GCE9029_02616</name>
</gene>
<name>A0A128F3T9_9GAMM</name>
<dbReference type="CDD" id="cd00038">
    <property type="entry name" value="CAP_ED"/>
    <property type="match status" value="1"/>
</dbReference>
<dbReference type="STRING" id="1796497.GCE9029_02616"/>
<dbReference type="SUPFAM" id="SSF51206">
    <property type="entry name" value="cAMP-binding domain-like"/>
    <property type="match status" value="1"/>
</dbReference>
<dbReference type="InterPro" id="IPR036388">
    <property type="entry name" value="WH-like_DNA-bd_sf"/>
</dbReference>
<dbReference type="InterPro" id="IPR036390">
    <property type="entry name" value="WH_DNA-bd_sf"/>
</dbReference>
<dbReference type="InterPro" id="IPR018490">
    <property type="entry name" value="cNMP-bd_dom_sf"/>
</dbReference>
<dbReference type="EMBL" id="FIZX01000002">
    <property type="protein sequence ID" value="CZF81447.1"/>
    <property type="molecule type" value="Genomic_DNA"/>
</dbReference>
<evidence type="ECO:0000313" key="7">
    <source>
        <dbReference type="Proteomes" id="UP000071641"/>
    </source>
</evidence>
<accession>A0A128F3T9</accession>
<dbReference type="RefSeq" id="WP_082804350.1">
    <property type="nucleotide sequence ID" value="NZ_FIZX01000002.1"/>
</dbReference>
<dbReference type="Gene3D" id="1.10.10.10">
    <property type="entry name" value="Winged helix-like DNA-binding domain superfamily/Winged helix DNA-binding domain"/>
    <property type="match status" value="1"/>
</dbReference>